<accession>A0ABQ1ZZZ6</accession>
<protein>
    <recommendedName>
        <fullName evidence="1">N-acetyltransferase domain-containing protein</fullName>
    </recommendedName>
</protein>
<comment type="caution">
    <text evidence="2">The sequence shown here is derived from an EMBL/GenBank/DDBJ whole genome shotgun (WGS) entry which is preliminary data.</text>
</comment>
<dbReference type="Proteomes" id="UP000605427">
    <property type="component" value="Unassembled WGS sequence"/>
</dbReference>
<dbReference type="Pfam" id="PF13673">
    <property type="entry name" value="Acetyltransf_10"/>
    <property type="match status" value="1"/>
</dbReference>
<proteinExistence type="predicted"/>
<organism evidence="2 3">
    <name type="scientific">Saccharibacillus endophyticus</name>
    <dbReference type="NCBI Taxonomy" id="2060666"/>
    <lineage>
        <taxon>Bacteria</taxon>
        <taxon>Bacillati</taxon>
        <taxon>Bacillota</taxon>
        <taxon>Bacilli</taxon>
        <taxon>Bacillales</taxon>
        <taxon>Paenibacillaceae</taxon>
        <taxon>Saccharibacillus</taxon>
    </lineage>
</organism>
<dbReference type="SUPFAM" id="SSF55729">
    <property type="entry name" value="Acyl-CoA N-acyltransferases (Nat)"/>
    <property type="match status" value="1"/>
</dbReference>
<dbReference type="EMBL" id="BMDD01000004">
    <property type="protein sequence ID" value="GGH81500.1"/>
    <property type="molecule type" value="Genomic_DNA"/>
</dbReference>
<keyword evidence="3" id="KW-1185">Reference proteome</keyword>
<name>A0ABQ1ZZZ6_9BACL</name>
<reference evidence="3" key="1">
    <citation type="journal article" date="2019" name="Int. J. Syst. Evol. Microbiol.">
        <title>The Global Catalogue of Microorganisms (GCM) 10K type strain sequencing project: providing services to taxonomists for standard genome sequencing and annotation.</title>
        <authorList>
            <consortium name="The Broad Institute Genomics Platform"/>
            <consortium name="The Broad Institute Genome Sequencing Center for Infectious Disease"/>
            <person name="Wu L."/>
            <person name="Ma J."/>
        </authorList>
    </citation>
    <scope>NUCLEOTIDE SEQUENCE [LARGE SCALE GENOMIC DNA]</scope>
    <source>
        <strain evidence="3">CCM 8702</strain>
    </source>
</reference>
<dbReference type="CDD" id="cd04301">
    <property type="entry name" value="NAT_SF"/>
    <property type="match status" value="1"/>
</dbReference>
<evidence type="ECO:0000259" key="1">
    <source>
        <dbReference type="PROSITE" id="PS51186"/>
    </source>
</evidence>
<evidence type="ECO:0000313" key="3">
    <source>
        <dbReference type="Proteomes" id="UP000605427"/>
    </source>
</evidence>
<feature type="domain" description="N-acetyltransferase" evidence="1">
    <location>
        <begin position="1"/>
        <end position="136"/>
    </location>
</feature>
<dbReference type="InterPro" id="IPR000182">
    <property type="entry name" value="GNAT_dom"/>
</dbReference>
<sequence>MKVGVKVITKEQAWELRHQVMWPQEEFDYIKLPDDDEGIHYGLFDGKEVISVVSLFVQGNDAQFRKLATLADRQGEGCGSKLLNHVLNEAKRKGVKHICCNARSNKVSFYEKFGLEQTQVVFNKGGQQYVVMERFY</sequence>
<gene>
    <name evidence="2" type="ORF">GCM10007362_31390</name>
</gene>
<dbReference type="Gene3D" id="3.40.630.30">
    <property type="match status" value="1"/>
</dbReference>
<dbReference type="InterPro" id="IPR016181">
    <property type="entry name" value="Acyl_CoA_acyltransferase"/>
</dbReference>
<evidence type="ECO:0000313" key="2">
    <source>
        <dbReference type="EMBL" id="GGH81500.1"/>
    </source>
</evidence>
<dbReference type="PROSITE" id="PS51186">
    <property type="entry name" value="GNAT"/>
    <property type="match status" value="1"/>
</dbReference>